<name>K2PU14_9HYPH</name>
<dbReference type="PANTHER" id="PTHR30328:SF54">
    <property type="entry name" value="HTH-TYPE TRANSCRIPTIONAL REPRESSOR SCO4008"/>
    <property type="match status" value="1"/>
</dbReference>
<dbReference type="InterPro" id="IPR001647">
    <property type="entry name" value="HTH_TetR"/>
</dbReference>
<dbReference type="PROSITE" id="PS50977">
    <property type="entry name" value="HTH_TETR_2"/>
    <property type="match status" value="1"/>
</dbReference>
<comment type="caution">
    <text evidence="4">The sequence shown here is derived from an EMBL/GenBank/DDBJ whole genome shotgun (WGS) entry which is preliminary data.</text>
</comment>
<evidence type="ECO:0000313" key="4">
    <source>
        <dbReference type="EMBL" id="EKF44552.1"/>
    </source>
</evidence>
<dbReference type="Pfam" id="PF00440">
    <property type="entry name" value="TetR_N"/>
    <property type="match status" value="1"/>
</dbReference>
<keyword evidence="5" id="KW-1185">Reference proteome</keyword>
<dbReference type="STRING" id="721133.SAMN05216176_102480"/>
<feature type="DNA-binding region" description="H-T-H motif" evidence="2">
    <location>
        <begin position="71"/>
        <end position="90"/>
    </location>
</feature>
<dbReference type="PANTHER" id="PTHR30328">
    <property type="entry name" value="TRANSCRIPTIONAL REPRESSOR"/>
    <property type="match status" value="1"/>
</dbReference>
<protein>
    <submittedName>
        <fullName evidence="4">TetR family transcriptional regulator</fullName>
    </submittedName>
</protein>
<proteinExistence type="predicted"/>
<dbReference type="Gene3D" id="1.10.357.10">
    <property type="entry name" value="Tetracycline Repressor, domain 2"/>
    <property type="match status" value="1"/>
</dbReference>
<dbReference type="SUPFAM" id="SSF48498">
    <property type="entry name" value="Tetracyclin repressor-like, C-terminal domain"/>
    <property type="match status" value="1"/>
</dbReference>
<dbReference type="eggNOG" id="COG1309">
    <property type="taxonomic scope" value="Bacteria"/>
</dbReference>
<reference evidence="4 5" key="1">
    <citation type="journal article" date="2012" name="J. Bacteriol.">
        <title>Genome Sequence of Nitratireductor indicus Type Strain C115.</title>
        <authorList>
            <person name="Lai Q."/>
            <person name="Li G."/>
            <person name="Yu Z."/>
            <person name="Shao Z."/>
        </authorList>
    </citation>
    <scope>NUCLEOTIDE SEQUENCE [LARGE SCALE GENOMIC DNA]</scope>
    <source>
        <strain evidence="4 5">C115</strain>
    </source>
</reference>
<dbReference type="Pfam" id="PF17938">
    <property type="entry name" value="TetR_C_29"/>
    <property type="match status" value="1"/>
</dbReference>
<keyword evidence="1 2" id="KW-0238">DNA-binding</keyword>
<evidence type="ECO:0000256" key="2">
    <source>
        <dbReference type="PROSITE-ProRule" id="PRU00335"/>
    </source>
</evidence>
<organism evidence="4 5">
    <name type="scientific">Nitratireductor indicus C115</name>
    <dbReference type="NCBI Taxonomy" id="1231190"/>
    <lineage>
        <taxon>Bacteria</taxon>
        <taxon>Pseudomonadati</taxon>
        <taxon>Pseudomonadota</taxon>
        <taxon>Alphaproteobacteria</taxon>
        <taxon>Hyphomicrobiales</taxon>
        <taxon>Phyllobacteriaceae</taxon>
        <taxon>Nitratireductor</taxon>
    </lineage>
</organism>
<dbReference type="AlphaFoldDB" id="K2PU14"/>
<evidence type="ECO:0000313" key="5">
    <source>
        <dbReference type="Proteomes" id="UP000007374"/>
    </source>
</evidence>
<evidence type="ECO:0000256" key="1">
    <source>
        <dbReference type="ARBA" id="ARBA00023125"/>
    </source>
</evidence>
<evidence type="ECO:0000259" key="3">
    <source>
        <dbReference type="PROSITE" id="PS50977"/>
    </source>
</evidence>
<dbReference type="SUPFAM" id="SSF46689">
    <property type="entry name" value="Homeodomain-like"/>
    <property type="match status" value="1"/>
</dbReference>
<dbReference type="PATRIC" id="fig|1231190.3.peg.503"/>
<dbReference type="GO" id="GO:0003677">
    <property type="term" value="F:DNA binding"/>
    <property type="evidence" value="ECO:0007669"/>
    <property type="project" value="UniProtKB-UniRule"/>
</dbReference>
<gene>
    <name evidence="4" type="ORF">NA8A_02380</name>
</gene>
<sequence>MNVMVSVKPDTSGLTETDGTICWNRATRLREKGDALQNKSKPVKRDSIRTQEKILAAAQAEFARRGYDGARVDAIVARAKISKNLLYHHFRSKEDLYIRVLERTYETLRRRQGDIPLAGLDPIEAMRRLCESTFQVFVEEPDVIVMLNTENLHRGKHISKSPIIRALYDRLSESLRIILKDGEEKGVFRKGIDPVELYISMSGLGYFYLSNQHTLSLLFNRRLRDPENIARRQAHIVDMVISYLTRIPEEGDWTPDLVR</sequence>
<dbReference type="EMBL" id="AMSI01000001">
    <property type="protein sequence ID" value="EKF44552.1"/>
    <property type="molecule type" value="Genomic_DNA"/>
</dbReference>
<dbReference type="Proteomes" id="UP000007374">
    <property type="component" value="Unassembled WGS sequence"/>
</dbReference>
<accession>K2PU14</accession>
<dbReference type="InterPro" id="IPR041474">
    <property type="entry name" value="NicS_C"/>
</dbReference>
<feature type="domain" description="HTH tetR-type" evidence="3">
    <location>
        <begin position="48"/>
        <end position="108"/>
    </location>
</feature>
<dbReference type="InterPro" id="IPR036271">
    <property type="entry name" value="Tet_transcr_reg_TetR-rel_C_sf"/>
</dbReference>
<dbReference type="InterPro" id="IPR009057">
    <property type="entry name" value="Homeodomain-like_sf"/>
</dbReference>
<dbReference type="InterPro" id="IPR050109">
    <property type="entry name" value="HTH-type_TetR-like_transc_reg"/>
</dbReference>
<dbReference type="PRINTS" id="PR00455">
    <property type="entry name" value="HTHTETR"/>
</dbReference>